<dbReference type="PANTHER" id="PTHR23271">
    <property type="entry name" value="HEPATOCELLULAR CARCINOMA-ASSOCIATED ANTIGEN 66"/>
    <property type="match status" value="1"/>
</dbReference>
<dbReference type="GO" id="GO:0032040">
    <property type="term" value="C:small-subunit processome"/>
    <property type="evidence" value="ECO:0007669"/>
    <property type="project" value="TreeGrafter"/>
</dbReference>
<dbReference type="Gene3D" id="1.25.40.10">
    <property type="entry name" value="Tetratricopeptide repeat domain"/>
    <property type="match status" value="1"/>
</dbReference>
<dbReference type="InterPro" id="IPR013949">
    <property type="entry name" value="Utp6"/>
</dbReference>
<evidence type="ECO:0000313" key="4">
    <source>
        <dbReference type="Proteomes" id="UP001174909"/>
    </source>
</evidence>
<comment type="caution">
    <text evidence="3">The sequence shown here is derived from an EMBL/GenBank/DDBJ whole genome shotgun (WGS) entry which is preliminary data.</text>
</comment>
<dbReference type="Pfam" id="PF24892">
    <property type="entry name" value="UTP6_C"/>
    <property type="match status" value="1"/>
</dbReference>
<evidence type="ECO:0000259" key="2">
    <source>
        <dbReference type="Pfam" id="PF24892"/>
    </source>
</evidence>
<evidence type="ECO:0000313" key="3">
    <source>
        <dbReference type="EMBL" id="CAI8030285.1"/>
    </source>
</evidence>
<accession>A0AA35SHM8</accession>
<feature type="domain" description="U3 small nucleolar RNA-associated protein 6 homolog C-terminal" evidence="2">
    <location>
        <begin position="41"/>
        <end position="130"/>
    </location>
</feature>
<proteinExistence type="predicted"/>
<dbReference type="InterPro" id="IPR011990">
    <property type="entry name" value="TPR-like_helical_dom_sf"/>
</dbReference>
<name>A0AA35SHM8_GEOBA</name>
<sequence>MKRSKDNSPILLSRGPSRRHHSQLTKQRYLVSTLIGHCQWVGVKSARKTYKMFLEKATVPYPIYCKCIEIEKSMEKQSMKRLRDLYDKVTNEWGADHPDLWLDYITSETGLKGGDPTRVGSLHWKAMKTLNGAHTADFVSKYSLLHLNS</sequence>
<reference evidence="3" key="1">
    <citation type="submission" date="2023-03" db="EMBL/GenBank/DDBJ databases">
        <authorList>
            <person name="Steffen K."/>
            <person name="Cardenas P."/>
        </authorList>
    </citation>
    <scope>NUCLEOTIDE SEQUENCE</scope>
</reference>
<keyword evidence="4" id="KW-1185">Reference proteome</keyword>
<dbReference type="GO" id="GO:0000462">
    <property type="term" value="P:maturation of SSU-rRNA from tricistronic rRNA transcript (SSU-rRNA, 5.8S rRNA, LSU-rRNA)"/>
    <property type="evidence" value="ECO:0007669"/>
    <property type="project" value="InterPro"/>
</dbReference>
<dbReference type="EMBL" id="CASHTH010002466">
    <property type="protein sequence ID" value="CAI8030285.1"/>
    <property type="molecule type" value="Genomic_DNA"/>
</dbReference>
<dbReference type="GO" id="GO:0034388">
    <property type="term" value="C:Pwp2p-containing subcomplex of 90S preribosome"/>
    <property type="evidence" value="ECO:0007669"/>
    <property type="project" value="TreeGrafter"/>
</dbReference>
<organism evidence="3 4">
    <name type="scientific">Geodia barretti</name>
    <name type="common">Barrett's horny sponge</name>
    <dbReference type="NCBI Taxonomy" id="519541"/>
    <lineage>
        <taxon>Eukaryota</taxon>
        <taxon>Metazoa</taxon>
        <taxon>Porifera</taxon>
        <taxon>Demospongiae</taxon>
        <taxon>Heteroscleromorpha</taxon>
        <taxon>Tetractinellida</taxon>
        <taxon>Astrophorina</taxon>
        <taxon>Geodiidae</taxon>
        <taxon>Geodia</taxon>
    </lineage>
</organism>
<dbReference type="InterPro" id="IPR056907">
    <property type="entry name" value="UTP6_C"/>
</dbReference>
<dbReference type="PANTHER" id="PTHR23271:SF1">
    <property type="entry name" value="U3 SMALL NUCLEOLAR RNA-ASSOCIATED PROTEIN 6 HOMOLOG"/>
    <property type="match status" value="1"/>
</dbReference>
<feature type="region of interest" description="Disordered" evidence="1">
    <location>
        <begin position="1"/>
        <end position="20"/>
    </location>
</feature>
<evidence type="ECO:0000256" key="1">
    <source>
        <dbReference type="SAM" id="MobiDB-lite"/>
    </source>
</evidence>
<gene>
    <name evidence="3" type="ORF">GBAR_LOCUS17173</name>
</gene>
<dbReference type="AlphaFoldDB" id="A0AA35SHM8"/>
<protein>
    <submittedName>
        <fullName evidence="3">U3 small nucleolar RNA-associated protein 6 homolog</fullName>
    </submittedName>
</protein>
<dbReference type="Proteomes" id="UP001174909">
    <property type="component" value="Unassembled WGS sequence"/>
</dbReference>
<dbReference type="GO" id="GO:0030515">
    <property type="term" value="F:snoRNA binding"/>
    <property type="evidence" value="ECO:0007669"/>
    <property type="project" value="InterPro"/>
</dbReference>